<dbReference type="AlphaFoldDB" id="A0A372LQK1"/>
<organism evidence="2 3">
    <name type="scientific">Peribacillus saganii</name>
    <dbReference type="NCBI Taxonomy" id="2303992"/>
    <lineage>
        <taxon>Bacteria</taxon>
        <taxon>Bacillati</taxon>
        <taxon>Bacillota</taxon>
        <taxon>Bacilli</taxon>
        <taxon>Bacillales</taxon>
        <taxon>Bacillaceae</taxon>
        <taxon>Peribacillus</taxon>
    </lineage>
</organism>
<feature type="domain" description="HTH cro/C1-type" evidence="1">
    <location>
        <begin position="12"/>
        <end position="59"/>
    </location>
</feature>
<accession>A0A372LQK1</accession>
<dbReference type="PROSITE" id="PS50943">
    <property type="entry name" value="HTH_CROC1"/>
    <property type="match status" value="1"/>
</dbReference>
<dbReference type="SUPFAM" id="SSF47413">
    <property type="entry name" value="lambda repressor-like DNA-binding domains"/>
    <property type="match status" value="1"/>
</dbReference>
<proteinExistence type="predicted"/>
<dbReference type="InterPro" id="IPR001387">
    <property type="entry name" value="Cro/C1-type_HTH"/>
</dbReference>
<keyword evidence="3" id="KW-1185">Reference proteome</keyword>
<reference evidence="2 3" key="1">
    <citation type="submission" date="2018-08" db="EMBL/GenBank/DDBJ databases">
        <title>Bacillus chawlae sp. nov., Bacillus glennii sp. nov., and Bacillus saganii sp. nov. Isolated from the Vehicle Assembly Building at Kennedy Space Center where the Viking Spacecraft were Assembled.</title>
        <authorList>
            <person name="Seuylemezian A."/>
            <person name="Vaishampayan P."/>
        </authorList>
    </citation>
    <scope>NUCLEOTIDE SEQUENCE [LARGE SCALE GENOMIC DNA]</scope>
    <source>
        <strain evidence="2 3">V47-23a</strain>
    </source>
</reference>
<dbReference type="InterPro" id="IPR010982">
    <property type="entry name" value="Lambda_DNA-bd_dom_sf"/>
</dbReference>
<protein>
    <recommendedName>
        <fullName evidence="1">HTH cro/C1-type domain-containing protein</fullName>
    </recommendedName>
</protein>
<gene>
    <name evidence="2" type="ORF">D0469_06925</name>
</gene>
<sequence>MCYEELNLVSKLKVYMVLNDINQSELGRLLNVSQPVISRVLNKTKPSAQLEKRIRKLINDMNI</sequence>
<evidence type="ECO:0000259" key="1">
    <source>
        <dbReference type="PROSITE" id="PS50943"/>
    </source>
</evidence>
<dbReference type="EMBL" id="QVTE01000016">
    <property type="protein sequence ID" value="RFU70326.1"/>
    <property type="molecule type" value="Genomic_DNA"/>
</dbReference>
<evidence type="ECO:0000313" key="2">
    <source>
        <dbReference type="EMBL" id="RFU70326.1"/>
    </source>
</evidence>
<dbReference type="Proteomes" id="UP000264541">
    <property type="component" value="Unassembled WGS sequence"/>
</dbReference>
<dbReference type="Gene3D" id="1.10.260.40">
    <property type="entry name" value="lambda repressor-like DNA-binding domains"/>
    <property type="match status" value="1"/>
</dbReference>
<evidence type="ECO:0000313" key="3">
    <source>
        <dbReference type="Proteomes" id="UP000264541"/>
    </source>
</evidence>
<name>A0A372LQK1_9BACI</name>
<dbReference type="GO" id="GO:0003677">
    <property type="term" value="F:DNA binding"/>
    <property type="evidence" value="ECO:0007669"/>
    <property type="project" value="InterPro"/>
</dbReference>
<comment type="caution">
    <text evidence="2">The sequence shown here is derived from an EMBL/GenBank/DDBJ whole genome shotgun (WGS) entry which is preliminary data.</text>
</comment>